<dbReference type="Proteomes" id="UP000295601">
    <property type="component" value="Unassembled WGS sequence"/>
</dbReference>
<evidence type="ECO:0000313" key="7">
    <source>
        <dbReference type="EMBL" id="TDP89304.1"/>
    </source>
</evidence>
<dbReference type="InterPro" id="IPR009057">
    <property type="entry name" value="Homeodomain-like_sf"/>
</dbReference>
<evidence type="ECO:0000259" key="6">
    <source>
        <dbReference type="PROSITE" id="PS50977"/>
    </source>
</evidence>
<evidence type="ECO:0000256" key="2">
    <source>
        <dbReference type="ARBA" id="ARBA00023015"/>
    </source>
</evidence>
<dbReference type="Gene3D" id="1.10.357.10">
    <property type="entry name" value="Tetracycline Repressor, domain 2"/>
    <property type="match status" value="1"/>
</dbReference>
<dbReference type="EMBL" id="SNYA01000010">
    <property type="protein sequence ID" value="TDP89304.1"/>
    <property type="molecule type" value="Genomic_DNA"/>
</dbReference>
<dbReference type="InterPro" id="IPR050109">
    <property type="entry name" value="HTH-type_TetR-like_transc_reg"/>
</dbReference>
<evidence type="ECO:0000256" key="4">
    <source>
        <dbReference type="ARBA" id="ARBA00023163"/>
    </source>
</evidence>
<keyword evidence="8" id="KW-1185">Reference proteome</keyword>
<dbReference type="RefSeq" id="WP_166644384.1">
    <property type="nucleotide sequence ID" value="NZ_SNYA01000010.1"/>
</dbReference>
<evidence type="ECO:0000313" key="8">
    <source>
        <dbReference type="Proteomes" id="UP000295601"/>
    </source>
</evidence>
<dbReference type="InterPro" id="IPR036271">
    <property type="entry name" value="Tet_transcr_reg_TetR-rel_C_sf"/>
</dbReference>
<keyword evidence="3 5" id="KW-0238">DNA-binding</keyword>
<dbReference type="GO" id="GO:0000976">
    <property type="term" value="F:transcription cis-regulatory region binding"/>
    <property type="evidence" value="ECO:0007669"/>
    <property type="project" value="TreeGrafter"/>
</dbReference>
<comment type="caution">
    <text evidence="7">The sequence shown here is derived from an EMBL/GenBank/DDBJ whole genome shotgun (WGS) entry which is preliminary data.</text>
</comment>
<protein>
    <submittedName>
        <fullName evidence="7">TetR family transcriptional regulator</fullName>
    </submittedName>
</protein>
<dbReference type="SUPFAM" id="SSF46689">
    <property type="entry name" value="Homeodomain-like"/>
    <property type="match status" value="1"/>
</dbReference>
<keyword evidence="4" id="KW-0804">Transcription</keyword>
<feature type="domain" description="HTH tetR-type" evidence="6">
    <location>
        <begin position="8"/>
        <end position="68"/>
    </location>
</feature>
<keyword evidence="2" id="KW-0805">Transcription regulation</keyword>
<dbReference type="PANTHER" id="PTHR30055">
    <property type="entry name" value="HTH-TYPE TRANSCRIPTIONAL REGULATOR RUTR"/>
    <property type="match status" value="1"/>
</dbReference>
<proteinExistence type="predicted"/>
<dbReference type="GO" id="GO:0003700">
    <property type="term" value="F:DNA-binding transcription factor activity"/>
    <property type="evidence" value="ECO:0007669"/>
    <property type="project" value="TreeGrafter"/>
</dbReference>
<name>A0A4R6RRI5_9MICO</name>
<sequence>MATRVNADVQRARILDAALRRIAHGGIAELSLRKVAGESGINVGSVRHYFDGADALLTAAAAEAAKRIEARIDGSTIERLHGLRGEAAVEALLVLIEELLPGDEQRRTETIAVLELVVASRTRAPFAAAAAQMGRDLRDTLAVALHALGAADPTGDARFLASLIAGLTLDAITPHGDFGDAAGGAPTETSTARIRAVLRPQLRRVLGVSR</sequence>
<evidence type="ECO:0000256" key="5">
    <source>
        <dbReference type="PROSITE-ProRule" id="PRU00335"/>
    </source>
</evidence>
<accession>A0A4R6RRI5</accession>
<dbReference type="PANTHER" id="PTHR30055:SF234">
    <property type="entry name" value="HTH-TYPE TRANSCRIPTIONAL REGULATOR BETI"/>
    <property type="match status" value="1"/>
</dbReference>
<dbReference type="InterPro" id="IPR039538">
    <property type="entry name" value="BetI_C"/>
</dbReference>
<keyword evidence="1" id="KW-0678">Repressor</keyword>
<gene>
    <name evidence="7" type="ORF">EDF62_3387</name>
</gene>
<dbReference type="Pfam" id="PF13977">
    <property type="entry name" value="TetR_C_6"/>
    <property type="match status" value="1"/>
</dbReference>
<dbReference type="PROSITE" id="PS50977">
    <property type="entry name" value="HTH_TETR_2"/>
    <property type="match status" value="1"/>
</dbReference>
<feature type="DNA-binding region" description="H-T-H motif" evidence="5">
    <location>
        <begin position="31"/>
        <end position="50"/>
    </location>
</feature>
<dbReference type="Pfam" id="PF00440">
    <property type="entry name" value="TetR_N"/>
    <property type="match status" value="1"/>
</dbReference>
<organism evidence="7 8">
    <name type="scientific">Leucobacter luti</name>
    <dbReference type="NCBI Taxonomy" id="340320"/>
    <lineage>
        <taxon>Bacteria</taxon>
        <taxon>Bacillati</taxon>
        <taxon>Actinomycetota</taxon>
        <taxon>Actinomycetes</taxon>
        <taxon>Micrococcales</taxon>
        <taxon>Microbacteriaceae</taxon>
        <taxon>Leucobacter</taxon>
    </lineage>
</organism>
<dbReference type="InterPro" id="IPR001647">
    <property type="entry name" value="HTH_TetR"/>
</dbReference>
<dbReference type="AlphaFoldDB" id="A0A4R6RRI5"/>
<evidence type="ECO:0000256" key="1">
    <source>
        <dbReference type="ARBA" id="ARBA00022491"/>
    </source>
</evidence>
<reference evidence="7 8" key="1">
    <citation type="submission" date="2019-03" db="EMBL/GenBank/DDBJ databases">
        <title>Genomic analyses of the natural microbiome of Caenorhabditis elegans.</title>
        <authorList>
            <person name="Samuel B."/>
        </authorList>
    </citation>
    <scope>NUCLEOTIDE SEQUENCE [LARGE SCALE GENOMIC DNA]</scope>
    <source>
        <strain evidence="7 8">JUb18</strain>
    </source>
</reference>
<dbReference type="SUPFAM" id="SSF48498">
    <property type="entry name" value="Tetracyclin repressor-like, C-terminal domain"/>
    <property type="match status" value="1"/>
</dbReference>
<evidence type="ECO:0000256" key="3">
    <source>
        <dbReference type="ARBA" id="ARBA00023125"/>
    </source>
</evidence>